<dbReference type="AlphaFoldDB" id="A0A6L6Q2R5"/>
<comment type="caution">
    <text evidence="8">The sequence shown here is derived from an EMBL/GenBank/DDBJ whole genome shotgun (WGS) entry which is preliminary data.</text>
</comment>
<feature type="signal peptide" evidence="6">
    <location>
        <begin position="1"/>
        <end position="18"/>
    </location>
</feature>
<dbReference type="PROSITE" id="PS51123">
    <property type="entry name" value="OMPA_2"/>
    <property type="match status" value="1"/>
</dbReference>
<evidence type="ECO:0000256" key="2">
    <source>
        <dbReference type="ARBA" id="ARBA00023136"/>
    </source>
</evidence>
<evidence type="ECO:0000313" key="8">
    <source>
        <dbReference type="EMBL" id="MTW04127.1"/>
    </source>
</evidence>
<dbReference type="Pfam" id="PF00691">
    <property type="entry name" value="OmpA"/>
    <property type="match status" value="1"/>
</dbReference>
<accession>A0A6L6Q2R5</accession>
<protein>
    <submittedName>
        <fullName evidence="8">OmpA family protein</fullName>
    </submittedName>
</protein>
<comment type="subcellular location">
    <subcellularLocation>
        <location evidence="1">Cell outer membrane</location>
    </subcellularLocation>
</comment>
<proteinExistence type="predicted"/>
<keyword evidence="3" id="KW-0998">Cell outer membrane</keyword>
<dbReference type="Gene3D" id="3.30.1330.60">
    <property type="entry name" value="OmpA-like domain"/>
    <property type="match status" value="1"/>
</dbReference>
<dbReference type="PANTHER" id="PTHR30329">
    <property type="entry name" value="STATOR ELEMENT OF FLAGELLAR MOTOR COMPLEX"/>
    <property type="match status" value="1"/>
</dbReference>
<feature type="chain" id="PRO_5026942664" evidence="6">
    <location>
        <begin position="19"/>
        <end position="191"/>
    </location>
</feature>
<dbReference type="PANTHER" id="PTHR30329:SF21">
    <property type="entry name" value="LIPOPROTEIN YIAD-RELATED"/>
    <property type="match status" value="1"/>
</dbReference>
<sequence length="191" mass="20103">MKRFHVLPALLLCSAALAQTPAADPSAQQIIDALKGKPAASAPEAAASAPKVHRTRNLNVEAPPEPTSAPAPAPVTPPSNSISLAIQFDVNSDRVQPASMHTLTALATAMKSPELSKLRFRLEGHTDGTGQAAYNRKLSAMRAESVKRVLVINQVAPDRLVTEGKGSSELANPADPSAAENRRVRIVSLEP</sequence>
<reference evidence="8 9" key="1">
    <citation type="submission" date="2019-11" db="EMBL/GenBank/DDBJ databases">
        <title>Type strains purchased from KCTC, JCM and DSMZ.</title>
        <authorList>
            <person name="Lu H."/>
        </authorList>
    </citation>
    <scope>NUCLEOTIDE SEQUENCE [LARGE SCALE GENOMIC DNA]</scope>
    <source>
        <strain evidence="8 9">KCTC 42409</strain>
    </source>
</reference>
<evidence type="ECO:0000259" key="7">
    <source>
        <dbReference type="PROSITE" id="PS51123"/>
    </source>
</evidence>
<dbReference type="InterPro" id="IPR050330">
    <property type="entry name" value="Bact_OuterMem_StrucFunc"/>
</dbReference>
<evidence type="ECO:0000313" key="9">
    <source>
        <dbReference type="Proteomes" id="UP000484015"/>
    </source>
</evidence>
<dbReference type="Proteomes" id="UP000484015">
    <property type="component" value="Unassembled WGS sequence"/>
</dbReference>
<dbReference type="CDD" id="cd07185">
    <property type="entry name" value="OmpA_C-like"/>
    <property type="match status" value="1"/>
</dbReference>
<keyword evidence="9" id="KW-1185">Reference proteome</keyword>
<dbReference type="InterPro" id="IPR006665">
    <property type="entry name" value="OmpA-like"/>
</dbReference>
<evidence type="ECO:0000256" key="6">
    <source>
        <dbReference type="SAM" id="SignalP"/>
    </source>
</evidence>
<organism evidence="8 9">
    <name type="scientific">Pseudoduganella ginsengisoli</name>
    <dbReference type="NCBI Taxonomy" id="1462440"/>
    <lineage>
        <taxon>Bacteria</taxon>
        <taxon>Pseudomonadati</taxon>
        <taxon>Pseudomonadota</taxon>
        <taxon>Betaproteobacteria</taxon>
        <taxon>Burkholderiales</taxon>
        <taxon>Oxalobacteraceae</taxon>
        <taxon>Telluria group</taxon>
        <taxon>Pseudoduganella</taxon>
    </lineage>
</organism>
<evidence type="ECO:0000256" key="4">
    <source>
        <dbReference type="PROSITE-ProRule" id="PRU00473"/>
    </source>
</evidence>
<dbReference type="InterPro" id="IPR036737">
    <property type="entry name" value="OmpA-like_sf"/>
</dbReference>
<dbReference type="PRINTS" id="PR01021">
    <property type="entry name" value="OMPADOMAIN"/>
</dbReference>
<gene>
    <name evidence="8" type="ORF">GM668_18760</name>
</gene>
<name>A0A6L6Q2R5_9BURK</name>
<feature type="compositionally biased region" description="Low complexity" evidence="5">
    <location>
        <begin position="41"/>
        <end position="50"/>
    </location>
</feature>
<dbReference type="EMBL" id="WNLA01000013">
    <property type="protein sequence ID" value="MTW04127.1"/>
    <property type="molecule type" value="Genomic_DNA"/>
</dbReference>
<dbReference type="GO" id="GO:0009279">
    <property type="term" value="C:cell outer membrane"/>
    <property type="evidence" value="ECO:0007669"/>
    <property type="project" value="UniProtKB-SubCell"/>
</dbReference>
<keyword evidence="6" id="KW-0732">Signal</keyword>
<feature type="region of interest" description="Disordered" evidence="5">
    <location>
        <begin position="41"/>
        <end position="77"/>
    </location>
</feature>
<feature type="compositionally biased region" description="Pro residues" evidence="5">
    <location>
        <begin position="63"/>
        <end position="77"/>
    </location>
</feature>
<keyword evidence="2 4" id="KW-0472">Membrane</keyword>
<evidence type="ECO:0000256" key="1">
    <source>
        <dbReference type="ARBA" id="ARBA00004442"/>
    </source>
</evidence>
<dbReference type="SUPFAM" id="SSF103088">
    <property type="entry name" value="OmpA-like"/>
    <property type="match status" value="1"/>
</dbReference>
<dbReference type="OrthoDB" id="9782229at2"/>
<dbReference type="InterPro" id="IPR006664">
    <property type="entry name" value="OMP_bac"/>
</dbReference>
<evidence type="ECO:0000256" key="5">
    <source>
        <dbReference type="SAM" id="MobiDB-lite"/>
    </source>
</evidence>
<feature type="domain" description="OmpA-like" evidence="7">
    <location>
        <begin position="75"/>
        <end position="191"/>
    </location>
</feature>
<evidence type="ECO:0000256" key="3">
    <source>
        <dbReference type="ARBA" id="ARBA00023237"/>
    </source>
</evidence>
<dbReference type="RefSeq" id="WP_155440477.1">
    <property type="nucleotide sequence ID" value="NZ_WNLA01000013.1"/>
</dbReference>
<feature type="region of interest" description="Disordered" evidence="5">
    <location>
        <begin position="163"/>
        <end position="191"/>
    </location>
</feature>